<gene>
    <name evidence="3" type="ORF">PLEPLA_LOCUS1376</name>
</gene>
<dbReference type="EMBL" id="CADEAL010000065">
    <property type="protein sequence ID" value="CAB1413675.1"/>
    <property type="molecule type" value="Genomic_DNA"/>
</dbReference>
<accession>A0A9N7TIN3</accession>
<evidence type="ECO:0000256" key="1">
    <source>
        <dbReference type="SAM" id="MobiDB-lite"/>
    </source>
</evidence>
<keyword evidence="4" id="KW-1185">Reference proteome</keyword>
<comment type="caution">
    <text evidence="3">The sequence shown here is derived from an EMBL/GenBank/DDBJ whole genome shotgun (WGS) entry which is preliminary data.</text>
</comment>
<name>A0A9N7TIN3_PLEPL</name>
<keyword evidence="2" id="KW-0732">Signal</keyword>
<feature type="compositionally biased region" description="Basic residues" evidence="1">
    <location>
        <begin position="52"/>
        <end position="80"/>
    </location>
</feature>
<evidence type="ECO:0000256" key="2">
    <source>
        <dbReference type="SAM" id="SignalP"/>
    </source>
</evidence>
<evidence type="ECO:0000313" key="3">
    <source>
        <dbReference type="EMBL" id="CAB1413675.1"/>
    </source>
</evidence>
<sequence>MTAASWGPGGRRRPGHNSQRALLLLAELCWDSLLLLAGTLGHWELAPSIIQNKKKKEKKKRNRKKRKKRKKRKRKKRRTH</sequence>
<organism evidence="3 4">
    <name type="scientific">Pleuronectes platessa</name>
    <name type="common">European plaice</name>
    <dbReference type="NCBI Taxonomy" id="8262"/>
    <lineage>
        <taxon>Eukaryota</taxon>
        <taxon>Metazoa</taxon>
        <taxon>Chordata</taxon>
        <taxon>Craniata</taxon>
        <taxon>Vertebrata</taxon>
        <taxon>Euteleostomi</taxon>
        <taxon>Actinopterygii</taxon>
        <taxon>Neopterygii</taxon>
        <taxon>Teleostei</taxon>
        <taxon>Neoteleostei</taxon>
        <taxon>Acanthomorphata</taxon>
        <taxon>Carangaria</taxon>
        <taxon>Pleuronectiformes</taxon>
        <taxon>Pleuronectoidei</taxon>
        <taxon>Pleuronectidae</taxon>
        <taxon>Pleuronectes</taxon>
    </lineage>
</organism>
<protein>
    <submittedName>
        <fullName evidence="3">Uncharacterized protein</fullName>
    </submittedName>
</protein>
<feature type="chain" id="PRO_5040370576" evidence="2">
    <location>
        <begin position="42"/>
        <end position="80"/>
    </location>
</feature>
<reference evidence="3" key="1">
    <citation type="submission" date="2020-03" db="EMBL/GenBank/DDBJ databases">
        <authorList>
            <person name="Weist P."/>
        </authorList>
    </citation>
    <scope>NUCLEOTIDE SEQUENCE</scope>
</reference>
<evidence type="ECO:0000313" key="4">
    <source>
        <dbReference type="Proteomes" id="UP001153269"/>
    </source>
</evidence>
<feature type="signal peptide" evidence="2">
    <location>
        <begin position="1"/>
        <end position="41"/>
    </location>
</feature>
<feature type="region of interest" description="Disordered" evidence="1">
    <location>
        <begin position="48"/>
        <end position="80"/>
    </location>
</feature>
<dbReference type="AlphaFoldDB" id="A0A9N7TIN3"/>
<dbReference type="Proteomes" id="UP001153269">
    <property type="component" value="Unassembled WGS sequence"/>
</dbReference>
<proteinExistence type="predicted"/>